<reference evidence="2" key="1">
    <citation type="submission" date="2015-09" db="EMBL/GenBank/DDBJ databases">
        <authorList>
            <consortium name="Pathogen Informatics"/>
        </authorList>
    </citation>
    <scope>NUCLEOTIDE SEQUENCE [LARGE SCALE GENOMIC DNA]</scope>
    <source>
        <strain evidence="2">Lake Konstanz</strain>
    </source>
</reference>
<keyword evidence="2" id="KW-1185">Reference proteome</keyword>
<evidence type="ECO:0000313" key="2">
    <source>
        <dbReference type="Proteomes" id="UP000051952"/>
    </source>
</evidence>
<accession>A0A0S4J540</accession>
<evidence type="ECO:0000313" key="1">
    <source>
        <dbReference type="EMBL" id="CUG55272.1"/>
    </source>
</evidence>
<gene>
    <name evidence="1" type="ORF">BSAL_81125</name>
</gene>
<dbReference type="VEuPathDB" id="TriTrypDB:BSAL_81125"/>
<dbReference type="AlphaFoldDB" id="A0A0S4J540"/>
<organism evidence="1 2">
    <name type="scientific">Bodo saltans</name>
    <name type="common">Flagellated protozoan</name>
    <dbReference type="NCBI Taxonomy" id="75058"/>
    <lineage>
        <taxon>Eukaryota</taxon>
        <taxon>Discoba</taxon>
        <taxon>Euglenozoa</taxon>
        <taxon>Kinetoplastea</taxon>
        <taxon>Metakinetoplastina</taxon>
        <taxon>Eubodonida</taxon>
        <taxon>Bodonidae</taxon>
        <taxon>Bodo</taxon>
    </lineage>
</organism>
<dbReference type="Proteomes" id="UP000051952">
    <property type="component" value="Unassembled WGS sequence"/>
</dbReference>
<sequence length="769" mass="85876">MMKRAESNREQLLHLGVTVCPPLLSSMLAPKGCVGDHVTCPIFVTEQEVATLEVFFAAPLIAPSSGRIPHGACYRSERRSWYDICIHPKGLSDAGTDRRRSQRPTFGDYSWLRVDLKPSELTVLEGYGVSTTSTPTPGTQSWRARVVLLLCQWVRNAWLIKEHENFTNTVGIHERLAFEYYSFLCGIAETSQQWDTASIRSNPATWMQLHPRVIMYFDSIASSSSTLTFGGASRVRCRIPLLQDTEVASRIDRQLLLWMDLRGKLLDLPTARRSHNRLKLEATLRMDLGLMNSVAYRVDGERVHCSFEHAATSTSSGEHADWSACRDVLQVSTLYFLAEDLPYQNRDNSSPSLSPRAVNDVAPSASLRGIPPFAVLHRLQNATIMEYLPTLEENIIEHCVDTPVHYLSLLWAITEHFGRPIDFSTIMWNDGGRESDKRSATFLAPWPQELRILVEVIYKGPRVLPTVAVRCPGVMIPGTTNPLQTVARLHEGALLFSTRQSLFNVQTMAQVILESVNKRCEQMWSIIETARREDQEKVIGEESQCRLELLTGEGEAIGIITNQEAEDVTLRHAAVQQVIAPVPAHVDPVMELFSCPPQRTHAHVQLFEEDYLSVLQPPIRTRESVRREDTAFPRSTLIATPEGELEMTPAALELSEPHKDADGNETPVQHVTMNLVADASQDVLCSSHRELSPEQVRRHAADAILTTEPVEEPDDIPTCSDHVSTADAMKTDENGERTAEATAAGDEAVALSSEDTPNDVVITFRLPMQ</sequence>
<protein>
    <submittedName>
        <fullName evidence="1">Uncharacterized protein</fullName>
    </submittedName>
</protein>
<dbReference type="EMBL" id="CYKH01000868">
    <property type="protein sequence ID" value="CUG55272.1"/>
    <property type="molecule type" value="Genomic_DNA"/>
</dbReference>
<name>A0A0S4J540_BODSA</name>
<proteinExistence type="predicted"/>